<proteinExistence type="predicted"/>
<dbReference type="EMBL" id="LR134318">
    <property type="protein sequence ID" value="VEF08241.1"/>
    <property type="molecule type" value="Genomic_DNA"/>
</dbReference>
<dbReference type="PANTHER" id="PTHR32305">
    <property type="match status" value="1"/>
</dbReference>
<reference evidence="1 2" key="1">
    <citation type="submission" date="2018-12" db="EMBL/GenBank/DDBJ databases">
        <authorList>
            <consortium name="Pathogen Informatics"/>
        </authorList>
    </citation>
    <scope>NUCLEOTIDE SEQUENCE [LARGE SCALE GENOMIC DNA]</scope>
    <source>
        <strain evidence="1 2">NCTC9428</strain>
    </source>
</reference>
<dbReference type="Gene3D" id="2.180.10.10">
    <property type="entry name" value="RHS repeat-associated core"/>
    <property type="match status" value="1"/>
</dbReference>
<name>A0A3S4PC36_PSEFL</name>
<evidence type="ECO:0000313" key="2">
    <source>
        <dbReference type="Proteomes" id="UP000281909"/>
    </source>
</evidence>
<gene>
    <name evidence="1" type="ORF">NCTC9428_00718</name>
</gene>
<dbReference type="Proteomes" id="UP000281909">
    <property type="component" value="Chromosome"/>
</dbReference>
<organism evidence="1 2">
    <name type="scientific">Pseudomonas fluorescens</name>
    <dbReference type="NCBI Taxonomy" id="294"/>
    <lineage>
        <taxon>Bacteria</taxon>
        <taxon>Pseudomonadati</taxon>
        <taxon>Pseudomonadota</taxon>
        <taxon>Gammaproteobacteria</taxon>
        <taxon>Pseudomonadales</taxon>
        <taxon>Pseudomonadaceae</taxon>
        <taxon>Pseudomonas</taxon>
    </lineage>
</organism>
<evidence type="ECO:0000313" key="1">
    <source>
        <dbReference type="EMBL" id="VEF08241.1"/>
    </source>
</evidence>
<dbReference type="NCBIfam" id="TIGR03696">
    <property type="entry name" value="Rhs_assc_core"/>
    <property type="match status" value="1"/>
</dbReference>
<dbReference type="AlphaFoldDB" id="A0A3S4PC36"/>
<accession>A0A3S4PC36</accession>
<dbReference type="InterPro" id="IPR022385">
    <property type="entry name" value="Rhs_assc_core"/>
</dbReference>
<dbReference type="RefSeq" id="WP_126359899.1">
    <property type="nucleotide sequence ID" value="NZ_LR134318.1"/>
</dbReference>
<protein>
    <submittedName>
        <fullName evidence="1">Toxin</fullName>
    </submittedName>
</protein>
<sequence>MSKGIHFRTPTVNAVDSRGLNVRQINYYRSKAEASAQARITSAHHDIAARVWQQWDARQTDTSMPASMSVIKSFSGRALRQDSADAGWRLNFFGDAGQILDEWDPLGGHWQTSFDNQMRPVAITQTSPQQPPRVVQRLSYGDNSSANAALNRCAELIRHDDEAGTVLIDEYTFGSQPVSQTRHFLRGETPVDWPLQQSQRDLLTEAGPGYRTQWLYDATGAIIKQTDAGQHQHCFAFDVAGQLKSVSLKLDGSLDEIILANAFVYNAAGQLQSQTSRNGVTSHAAFDTANGRLTSLRATVSGAAMQDLHYQYDAVGNVTQIADKAQAVRFGNNQKVAAISRFTYDSLYQLTSASGREAASNSSPLKLATLPAPAIDASQLFNYTQHYEYDAGGNLVKLRHLGEGNQHTRTMNIAEDSNRLRSWKHGSNEADTLAEFDAKGNLLNPHAGKSLQWNPRNQLSKVVLVQREDGRNDHERYFYDSNGRRVRKIHTTYTSSGIHCHEVRYLPGIEISHRAGQKLETIDLDTGRGSVRCLHWLEGRPSGMEADQLRYSLVDHLGSHTLELDQQASLMSQEEYFPFGGTAWSAHRSNIEASYRTLRYCAKERDASGLYYYGARYYAPWLQRWVSPDPAGAVDGLNLYAMAGNNPLRYVDHHGDQKQDFNVRQELTAYTGIVSEVNKRVGILNHQLYNSMRKRDILKRLFQSYAYNAIRHLSALGASLVALPTGLVGSAAAGVATSLSIDAAAGKIDATRHLPVALYPQVQRLDPGAIEHEGRTALHNVTAKLQHARAETLNPRSETGQKNLAVMATGFLLTKVLEVKGAWIPNFESSTQATKALEGLSGQKIERMNNALAQLDDFLEQDSHAITAAFDATGVDEFYPEGLKGRLAQTTDRAAVAVGVEHSGLVSRASLARDIGIARATIQRARELLFRLNEHNRSHGRFFI</sequence>
<dbReference type="PANTHER" id="PTHR32305:SF15">
    <property type="entry name" value="PROTEIN RHSA-RELATED"/>
    <property type="match status" value="1"/>
</dbReference>
<dbReference type="OrthoDB" id="6746262at2"/>
<dbReference type="InterPro" id="IPR050708">
    <property type="entry name" value="T6SS_VgrG/RHS"/>
</dbReference>